<dbReference type="EMBL" id="CAMKVN010000689">
    <property type="protein sequence ID" value="CAI2170347.1"/>
    <property type="molecule type" value="Genomic_DNA"/>
</dbReference>
<feature type="region of interest" description="Disordered" evidence="3">
    <location>
        <begin position="1"/>
        <end position="45"/>
    </location>
</feature>
<feature type="compositionally biased region" description="Polar residues" evidence="3">
    <location>
        <begin position="111"/>
        <end position="126"/>
    </location>
</feature>
<dbReference type="Pfam" id="PF07572">
    <property type="entry name" value="BCNT"/>
    <property type="match status" value="1"/>
</dbReference>
<dbReference type="PANTHER" id="PTHR48407">
    <property type="entry name" value="CRANIOFACIAL DEVELOPMENT PROTEIN 1"/>
    <property type="match status" value="1"/>
</dbReference>
<feature type="region of interest" description="Disordered" evidence="3">
    <location>
        <begin position="168"/>
        <end position="214"/>
    </location>
</feature>
<feature type="compositionally biased region" description="Low complexity" evidence="3">
    <location>
        <begin position="189"/>
        <end position="206"/>
    </location>
</feature>
<evidence type="ECO:0000259" key="4">
    <source>
        <dbReference type="PROSITE" id="PS51279"/>
    </source>
</evidence>
<dbReference type="PROSITE" id="PS51279">
    <property type="entry name" value="BCNT_C"/>
    <property type="match status" value="1"/>
</dbReference>
<feature type="region of interest" description="Disordered" evidence="3">
    <location>
        <begin position="101"/>
        <end position="134"/>
    </location>
</feature>
<evidence type="ECO:0000256" key="2">
    <source>
        <dbReference type="ARBA" id="ARBA00019138"/>
    </source>
</evidence>
<sequence length="315" mass="36312">MNTNELQEGYSSDSSNDPDYVLNDSEDETEGVEVAQGEKDLDDDETNLMTRSKRKKIEADIETYNNIKKQKFEEKIAKESNTIDEERKNKIDALWAELNADDDEYPPIPSKPNNNLMDNKTLSNDNPVEKNYTEKRKFPLTNLTKVPKPTKMITITKTYKFAGDIISEHKQVPEDSEEAQEFLEEQETSETNNGQSSSILQTSQTTVKSPSNFQKMKSPLNLAISKSGTGGNVDKFIKSKVSLEQLASSLKKKPTKLNTLEKSKMDWKKYVEQEQIVDELKYHNKNGYIEKQEFLHRTYERQESEIRSLRKDTMK</sequence>
<proteinExistence type="inferred from homology"/>
<evidence type="ECO:0000313" key="5">
    <source>
        <dbReference type="EMBL" id="CAI2170347.1"/>
    </source>
</evidence>
<comment type="similarity">
    <text evidence="1">Belongs to the SWC5 family.</text>
</comment>
<dbReference type="AlphaFoldDB" id="A0A9W4WQ18"/>
<dbReference type="PANTHER" id="PTHR48407:SF1">
    <property type="entry name" value="CRANIOFACIAL DEVELOPMENT PROTEIN 1"/>
    <property type="match status" value="1"/>
</dbReference>
<evidence type="ECO:0000256" key="1">
    <source>
        <dbReference type="ARBA" id="ARBA00010465"/>
    </source>
</evidence>
<keyword evidence="6" id="KW-1185">Reference proteome</keyword>
<dbReference type="OrthoDB" id="445677at2759"/>
<feature type="compositionally biased region" description="Acidic residues" evidence="3">
    <location>
        <begin position="174"/>
        <end position="188"/>
    </location>
</feature>
<gene>
    <name evidence="5" type="ORF">FWILDA_LOCUS4535</name>
</gene>
<organism evidence="5 6">
    <name type="scientific">Funneliformis geosporum</name>
    <dbReference type="NCBI Taxonomy" id="1117311"/>
    <lineage>
        <taxon>Eukaryota</taxon>
        <taxon>Fungi</taxon>
        <taxon>Fungi incertae sedis</taxon>
        <taxon>Mucoromycota</taxon>
        <taxon>Glomeromycotina</taxon>
        <taxon>Glomeromycetes</taxon>
        <taxon>Glomerales</taxon>
        <taxon>Glomeraceae</taxon>
        <taxon>Funneliformis</taxon>
    </lineage>
</organism>
<feature type="compositionally biased region" description="Polar residues" evidence="3">
    <location>
        <begin position="1"/>
        <end position="17"/>
    </location>
</feature>
<evidence type="ECO:0000313" key="6">
    <source>
        <dbReference type="Proteomes" id="UP001153678"/>
    </source>
</evidence>
<dbReference type="InterPro" id="IPR027124">
    <property type="entry name" value="Swc5/CFDP1/2"/>
</dbReference>
<accession>A0A9W4WQ18</accession>
<protein>
    <recommendedName>
        <fullName evidence="2">SWR1-complex protein 5</fullName>
    </recommendedName>
</protein>
<comment type="caution">
    <text evidence="5">The sequence shown here is derived from an EMBL/GenBank/DDBJ whole genome shotgun (WGS) entry which is preliminary data.</text>
</comment>
<dbReference type="GO" id="GO:0000812">
    <property type="term" value="C:Swr1 complex"/>
    <property type="evidence" value="ECO:0007669"/>
    <property type="project" value="TreeGrafter"/>
</dbReference>
<dbReference type="InterPro" id="IPR011421">
    <property type="entry name" value="BCNT-C"/>
</dbReference>
<evidence type="ECO:0000256" key="3">
    <source>
        <dbReference type="SAM" id="MobiDB-lite"/>
    </source>
</evidence>
<name>A0A9W4WQ18_9GLOM</name>
<dbReference type="Proteomes" id="UP001153678">
    <property type="component" value="Unassembled WGS sequence"/>
</dbReference>
<reference evidence="5" key="1">
    <citation type="submission" date="2022-08" db="EMBL/GenBank/DDBJ databases">
        <authorList>
            <person name="Kallberg Y."/>
            <person name="Tangrot J."/>
            <person name="Rosling A."/>
        </authorList>
    </citation>
    <scope>NUCLEOTIDE SEQUENCE</scope>
    <source>
        <strain evidence="5">Wild A</strain>
    </source>
</reference>
<feature type="domain" description="BCNT-C" evidence="4">
    <location>
        <begin position="237"/>
        <end position="315"/>
    </location>
</feature>